<dbReference type="EMBL" id="LR797209">
    <property type="protein sequence ID" value="CAB4194163.1"/>
    <property type="molecule type" value="Genomic_DNA"/>
</dbReference>
<protein>
    <submittedName>
        <fullName evidence="1">Uncharacterized protein</fullName>
    </submittedName>
</protein>
<organism evidence="1">
    <name type="scientific">uncultured Caudovirales phage</name>
    <dbReference type="NCBI Taxonomy" id="2100421"/>
    <lineage>
        <taxon>Viruses</taxon>
        <taxon>Duplodnaviria</taxon>
        <taxon>Heunggongvirae</taxon>
        <taxon>Uroviricota</taxon>
        <taxon>Caudoviricetes</taxon>
        <taxon>Peduoviridae</taxon>
        <taxon>Maltschvirus</taxon>
        <taxon>Maltschvirus maltsch</taxon>
    </lineage>
</organism>
<gene>
    <name evidence="1" type="ORF">UFOVP1261_5</name>
    <name evidence="2" type="ORF">UFOVP1650_19</name>
</gene>
<proteinExistence type="predicted"/>
<evidence type="ECO:0000313" key="1">
    <source>
        <dbReference type="EMBL" id="CAB4194163.1"/>
    </source>
</evidence>
<evidence type="ECO:0000313" key="2">
    <source>
        <dbReference type="EMBL" id="CAB4221967.1"/>
    </source>
</evidence>
<reference evidence="1" key="1">
    <citation type="submission" date="2020-05" db="EMBL/GenBank/DDBJ databases">
        <authorList>
            <person name="Chiriac C."/>
            <person name="Salcher M."/>
            <person name="Ghai R."/>
            <person name="Kavagutti S V."/>
        </authorList>
    </citation>
    <scope>NUCLEOTIDE SEQUENCE</scope>
</reference>
<dbReference type="EMBL" id="LR797517">
    <property type="protein sequence ID" value="CAB4221967.1"/>
    <property type="molecule type" value="Genomic_DNA"/>
</dbReference>
<sequence length="105" mass="11779">MKLEINIVYNNGETATYIAGLPEWSKWERKTGKSFYAATKEKIAAEGIGSIYQQQDFLFLAHCAYIRAAAGKPTKPYEIWENTIDEMTVEPATDPKVSPSEVSTE</sequence>
<name>A0A6J5RAN5_9CAUD</name>
<accession>A0A6J5RAN5</accession>